<gene>
    <name evidence="1" type="ORF">F4561_000260</name>
</gene>
<comment type="caution">
    <text evidence="1">The sequence shown here is derived from an EMBL/GenBank/DDBJ whole genome shotgun (WGS) entry which is preliminary data.</text>
</comment>
<dbReference type="EMBL" id="JACHJT010000001">
    <property type="protein sequence ID" value="MBB4929440.1"/>
    <property type="molecule type" value="Genomic_DNA"/>
</dbReference>
<accession>A0A7W7RCF0</accession>
<dbReference type="AlphaFoldDB" id="A0A7W7RCF0"/>
<protein>
    <submittedName>
        <fullName evidence="1">Uncharacterized protein</fullName>
    </submittedName>
</protein>
<organism evidence="1 2">
    <name type="scientific">Lipingzhangella halophila</name>
    <dbReference type="NCBI Taxonomy" id="1783352"/>
    <lineage>
        <taxon>Bacteria</taxon>
        <taxon>Bacillati</taxon>
        <taxon>Actinomycetota</taxon>
        <taxon>Actinomycetes</taxon>
        <taxon>Streptosporangiales</taxon>
        <taxon>Nocardiopsidaceae</taxon>
        <taxon>Lipingzhangella</taxon>
    </lineage>
</organism>
<keyword evidence="2" id="KW-1185">Reference proteome</keyword>
<evidence type="ECO:0000313" key="2">
    <source>
        <dbReference type="Proteomes" id="UP000523007"/>
    </source>
</evidence>
<reference evidence="1 2" key="1">
    <citation type="submission" date="2020-08" db="EMBL/GenBank/DDBJ databases">
        <title>Sequencing the genomes of 1000 actinobacteria strains.</title>
        <authorList>
            <person name="Klenk H.-P."/>
        </authorList>
    </citation>
    <scope>NUCLEOTIDE SEQUENCE [LARGE SCALE GENOMIC DNA]</scope>
    <source>
        <strain evidence="1 2">DSM 102030</strain>
    </source>
</reference>
<sequence length="65" mass="6662">MNVGIVLLPEVGAFHASIPEQSGEPGAPPGDSHLTGRYAAMTGAVLEPTQTTRKAGSHCSPLTSY</sequence>
<proteinExistence type="predicted"/>
<evidence type="ECO:0000313" key="1">
    <source>
        <dbReference type="EMBL" id="MBB4929440.1"/>
    </source>
</evidence>
<dbReference type="Proteomes" id="UP000523007">
    <property type="component" value="Unassembled WGS sequence"/>
</dbReference>
<name>A0A7W7RCF0_9ACTN</name>